<evidence type="ECO:0000256" key="1">
    <source>
        <dbReference type="SAM" id="SignalP"/>
    </source>
</evidence>
<accession>A0AAN6WN23</accession>
<dbReference type="Proteomes" id="UP001302126">
    <property type="component" value="Unassembled WGS sequence"/>
</dbReference>
<evidence type="ECO:0000313" key="3">
    <source>
        <dbReference type="EMBL" id="KAK4183297.1"/>
    </source>
</evidence>
<gene>
    <name evidence="3" type="ORF">QBC35DRAFT_119048</name>
</gene>
<organism evidence="3 4">
    <name type="scientific">Podospora australis</name>
    <dbReference type="NCBI Taxonomy" id="1536484"/>
    <lineage>
        <taxon>Eukaryota</taxon>
        <taxon>Fungi</taxon>
        <taxon>Dikarya</taxon>
        <taxon>Ascomycota</taxon>
        <taxon>Pezizomycotina</taxon>
        <taxon>Sordariomycetes</taxon>
        <taxon>Sordariomycetidae</taxon>
        <taxon>Sordariales</taxon>
        <taxon>Podosporaceae</taxon>
        <taxon>Podospora</taxon>
    </lineage>
</organism>
<name>A0AAN6WN23_9PEZI</name>
<keyword evidence="1" id="KW-0732">Signal</keyword>
<dbReference type="InterPro" id="IPR057229">
    <property type="entry name" value="DUF7907"/>
</dbReference>
<feature type="domain" description="DUF7907" evidence="2">
    <location>
        <begin position="33"/>
        <end position="192"/>
    </location>
</feature>
<evidence type="ECO:0000313" key="4">
    <source>
        <dbReference type="Proteomes" id="UP001302126"/>
    </source>
</evidence>
<protein>
    <recommendedName>
        <fullName evidence="2">DUF7907 domain-containing protein</fullName>
    </recommendedName>
</protein>
<sequence length="225" mass="23251">MVSKTLILAAAGLATAGPLCGRAPFPPMNTAEAFTLIANVTDTAKAASLFPDIDIQGLRINAIQLSEGHNPLFLNPVTRNVFFVNGTAADVSAGATSIAIPPREHNGRFLPQGLQFTAGATPGLLEVGSNIGFPHTGAGIRGGLRSPYPTAFAPASGTFVACVNEPLIPRAVKFATGTVPENCVAINLLAQCSELTLPNAGPVLNLSPVPVSCYKDVSAIDWSKY</sequence>
<feature type="signal peptide" evidence="1">
    <location>
        <begin position="1"/>
        <end position="16"/>
    </location>
</feature>
<reference evidence="3" key="1">
    <citation type="journal article" date="2023" name="Mol. Phylogenet. Evol.">
        <title>Genome-scale phylogeny and comparative genomics of the fungal order Sordariales.</title>
        <authorList>
            <person name="Hensen N."/>
            <person name="Bonometti L."/>
            <person name="Westerberg I."/>
            <person name="Brannstrom I.O."/>
            <person name="Guillou S."/>
            <person name="Cros-Aarteil S."/>
            <person name="Calhoun S."/>
            <person name="Haridas S."/>
            <person name="Kuo A."/>
            <person name="Mondo S."/>
            <person name="Pangilinan J."/>
            <person name="Riley R."/>
            <person name="LaButti K."/>
            <person name="Andreopoulos B."/>
            <person name="Lipzen A."/>
            <person name="Chen C."/>
            <person name="Yan M."/>
            <person name="Daum C."/>
            <person name="Ng V."/>
            <person name="Clum A."/>
            <person name="Steindorff A."/>
            <person name="Ohm R.A."/>
            <person name="Martin F."/>
            <person name="Silar P."/>
            <person name="Natvig D.O."/>
            <person name="Lalanne C."/>
            <person name="Gautier V."/>
            <person name="Ament-Velasquez S.L."/>
            <person name="Kruys A."/>
            <person name="Hutchinson M.I."/>
            <person name="Powell A.J."/>
            <person name="Barry K."/>
            <person name="Miller A.N."/>
            <person name="Grigoriev I.V."/>
            <person name="Debuchy R."/>
            <person name="Gladieux P."/>
            <person name="Hiltunen Thoren M."/>
            <person name="Johannesson H."/>
        </authorList>
    </citation>
    <scope>NUCLEOTIDE SEQUENCE</scope>
    <source>
        <strain evidence="3">PSN309</strain>
    </source>
</reference>
<reference evidence="3" key="2">
    <citation type="submission" date="2023-05" db="EMBL/GenBank/DDBJ databases">
        <authorList>
            <consortium name="Lawrence Berkeley National Laboratory"/>
            <person name="Steindorff A."/>
            <person name="Hensen N."/>
            <person name="Bonometti L."/>
            <person name="Westerberg I."/>
            <person name="Brannstrom I.O."/>
            <person name="Guillou S."/>
            <person name="Cros-Aarteil S."/>
            <person name="Calhoun S."/>
            <person name="Haridas S."/>
            <person name="Kuo A."/>
            <person name="Mondo S."/>
            <person name="Pangilinan J."/>
            <person name="Riley R."/>
            <person name="Labutti K."/>
            <person name="Andreopoulos B."/>
            <person name="Lipzen A."/>
            <person name="Chen C."/>
            <person name="Yanf M."/>
            <person name="Daum C."/>
            <person name="Ng V."/>
            <person name="Clum A."/>
            <person name="Ohm R."/>
            <person name="Martin F."/>
            <person name="Silar P."/>
            <person name="Natvig D."/>
            <person name="Lalanne C."/>
            <person name="Gautier V."/>
            <person name="Ament-Velasquez S.L."/>
            <person name="Kruys A."/>
            <person name="Hutchinson M.I."/>
            <person name="Powell A.J."/>
            <person name="Barry K."/>
            <person name="Miller A.N."/>
            <person name="Grigoriev I.V."/>
            <person name="Debuchy R."/>
            <person name="Gladieux P."/>
            <person name="Thoren M.H."/>
            <person name="Johannesson H."/>
        </authorList>
    </citation>
    <scope>NUCLEOTIDE SEQUENCE</scope>
    <source>
        <strain evidence="3">PSN309</strain>
    </source>
</reference>
<feature type="chain" id="PRO_5042904696" description="DUF7907 domain-containing protein" evidence="1">
    <location>
        <begin position="17"/>
        <end position="225"/>
    </location>
</feature>
<dbReference type="AlphaFoldDB" id="A0AAN6WN23"/>
<keyword evidence="4" id="KW-1185">Reference proteome</keyword>
<dbReference type="EMBL" id="MU864559">
    <property type="protein sequence ID" value="KAK4183297.1"/>
    <property type="molecule type" value="Genomic_DNA"/>
</dbReference>
<evidence type="ECO:0000259" key="2">
    <source>
        <dbReference type="Pfam" id="PF25484"/>
    </source>
</evidence>
<comment type="caution">
    <text evidence="3">The sequence shown here is derived from an EMBL/GenBank/DDBJ whole genome shotgun (WGS) entry which is preliminary data.</text>
</comment>
<proteinExistence type="predicted"/>
<dbReference type="Pfam" id="PF25484">
    <property type="entry name" value="DUF7907"/>
    <property type="match status" value="1"/>
</dbReference>